<feature type="transmembrane region" description="Helical" evidence="8">
    <location>
        <begin position="278"/>
        <end position="299"/>
    </location>
</feature>
<feature type="transmembrane region" description="Helical" evidence="8">
    <location>
        <begin position="75"/>
        <end position="96"/>
    </location>
</feature>
<dbReference type="InterPro" id="IPR036259">
    <property type="entry name" value="MFS_trans_sf"/>
</dbReference>
<keyword evidence="4" id="KW-1003">Cell membrane</keyword>
<dbReference type="PRINTS" id="PR01035">
    <property type="entry name" value="TCRTETA"/>
</dbReference>
<keyword evidence="8" id="KW-0997">Cell inner membrane</keyword>
<feature type="transmembrane region" description="Helical" evidence="8">
    <location>
        <begin position="44"/>
        <end position="63"/>
    </location>
</feature>
<dbReference type="InterPro" id="IPR001958">
    <property type="entry name" value="Tet-R_TetA/multi-R_MdtG-like"/>
</dbReference>
<keyword evidence="11" id="KW-1185">Reference proteome</keyword>
<accession>A0A838XMU2</accession>
<dbReference type="NCBIfam" id="TIGR00710">
    <property type="entry name" value="efflux_Bcr_CflA"/>
    <property type="match status" value="1"/>
</dbReference>
<name>A0A838XMU2_9HYPH</name>
<feature type="transmembrane region" description="Helical" evidence="8">
    <location>
        <begin position="163"/>
        <end position="180"/>
    </location>
</feature>
<evidence type="ECO:0000256" key="3">
    <source>
        <dbReference type="ARBA" id="ARBA00022448"/>
    </source>
</evidence>
<evidence type="ECO:0000256" key="1">
    <source>
        <dbReference type="ARBA" id="ARBA00004651"/>
    </source>
</evidence>
<feature type="domain" description="Major facilitator superfamily (MFS) profile" evidence="9">
    <location>
        <begin position="9"/>
        <end position="392"/>
    </location>
</feature>
<evidence type="ECO:0000256" key="7">
    <source>
        <dbReference type="ARBA" id="ARBA00023136"/>
    </source>
</evidence>
<dbReference type="AlphaFoldDB" id="A0A838XMU2"/>
<dbReference type="EMBL" id="JACEON010000007">
    <property type="protein sequence ID" value="MBA4611835.1"/>
    <property type="molecule type" value="Genomic_DNA"/>
</dbReference>
<comment type="caution">
    <text evidence="10">The sequence shown here is derived from an EMBL/GenBank/DDBJ whole genome shotgun (WGS) entry which is preliminary data.</text>
</comment>
<evidence type="ECO:0000256" key="8">
    <source>
        <dbReference type="RuleBase" id="RU365088"/>
    </source>
</evidence>
<dbReference type="InterPro" id="IPR011701">
    <property type="entry name" value="MFS"/>
</dbReference>
<keyword evidence="6 8" id="KW-1133">Transmembrane helix</keyword>
<dbReference type="RefSeq" id="WP_181760155.1">
    <property type="nucleotide sequence ID" value="NZ_BMCR01000008.1"/>
</dbReference>
<comment type="caution">
    <text evidence="8">Lacks conserved residue(s) required for the propagation of feature annotation.</text>
</comment>
<dbReference type="Pfam" id="PF07690">
    <property type="entry name" value="MFS_1"/>
    <property type="match status" value="1"/>
</dbReference>
<evidence type="ECO:0000256" key="4">
    <source>
        <dbReference type="ARBA" id="ARBA00022475"/>
    </source>
</evidence>
<proteinExistence type="inferred from homology"/>
<feature type="transmembrane region" description="Helical" evidence="8">
    <location>
        <begin position="133"/>
        <end position="157"/>
    </location>
</feature>
<feature type="transmembrane region" description="Helical" evidence="8">
    <location>
        <begin position="369"/>
        <end position="388"/>
    </location>
</feature>
<gene>
    <name evidence="10" type="ORF">H1W37_09250</name>
</gene>
<sequence length="395" mass="40580">MLKPNTWSLTLLLAALTALGPLSTDMYLPALPDIVRDMATSKEAVQLTLSLFLAGFASGQVFYGPLADRLGRKPVLLAGLGIYVVASFACTFAPSIEVLVGARFLQAFGAAGPVVLARAMVRDLYDGPRAGQELARMGSIMGLAPSVAPFFGGLIAAGGGWRMVFLVSLAFAGVLLVSVLRRLPETLPAREASRFSLAGMLRGFAGLLRHRGFRAYLAIVTLTFAGLFAFISGSSFVLQDIYGLSPVAYGIAFGVCAGAYVVGTLIGQRVAPRLGGEMAIALGTGMLALGGLAMVLALLAQPHVLTVVLPMMLYMAGVGLAMPLSQAAALLPFPDRAGTASSLLGIGQMGTAALVGIGVSATLGGTGLALALIIAGHGLAAFVVFLVTRRARAVV</sequence>
<evidence type="ECO:0000256" key="2">
    <source>
        <dbReference type="ARBA" id="ARBA00006236"/>
    </source>
</evidence>
<keyword evidence="5 8" id="KW-0812">Transmembrane</keyword>
<dbReference type="GO" id="GO:1990961">
    <property type="term" value="P:xenobiotic detoxification by transmembrane export across the plasma membrane"/>
    <property type="evidence" value="ECO:0007669"/>
    <property type="project" value="InterPro"/>
</dbReference>
<feature type="transmembrane region" description="Helical" evidence="8">
    <location>
        <begin position="244"/>
        <end position="266"/>
    </location>
</feature>
<protein>
    <recommendedName>
        <fullName evidence="8">Bcr/CflA family efflux transporter</fullName>
    </recommendedName>
</protein>
<evidence type="ECO:0000313" key="10">
    <source>
        <dbReference type="EMBL" id="MBA4611835.1"/>
    </source>
</evidence>
<dbReference type="PANTHER" id="PTHR42718">
    <property type="entry name" value="MAJOR FACILITATOR SUPERFAMILY MULTIDRUG TRANSPORTER MFSC"/>
    <property type="match status" value="1"/>
</dbReference>
<keyword evidence="7 8" id="KW-0472">Membrane</keyword>
<feature type="transmembrane region" description="Helical" evidence="8">
    <location>
        <begin position="343"/>
        <end position="363"/>
    </location>
</feature>
<dbReference type="GO" id="GO:0042910">
    <property type="term" value="F:xenobiotic transmembrane transporter activity"/>
    <property type="evidence" value="ECO:0007669"/>
    <property type="project" value="InterPro"/>
</dbReference>
<dbReference type="Gene3D" id="1.20.1720.10">
    <property type="entry name" value="Multidrug resistance protein D"/>
    <property type="match status" value="1"/>
</dbReference>
<dbReference type="FunFam" id="1.20.1720.10:FF:000005">
    <property type="entry name" value="Bcr/CflA family efflux transporter"/>
    <property type="match status" value="1"/>
</dbReference>
<comment type="similarity">
    <text evidence="2 8">Belongs to the major facilitator superfamily. Bcr/CmlA family.</text>
</comment>
<evidence type="ECO:0000313" key="11">
    <source>
        <dbReference type="Proteomes" id="UP000559404"/>
    </source>
</evidence>
<dbReference type="InterPro" id="IPR004812">
    <property type="entry name" value="Efflux_drug-R_Bcr/CmlA"/>
</dbReference>
<dbReference type="SUPFAM" id="SSF103473">
    <property type="entry name" value="MFS general substrate transporter"/>
    <property type="match status" value="1"/>
</dbReference>
<evidence type="ECO:0000256" key="5">
    <source>
        <dbReference type="ARBA" id="ARBA00022692"/>
    </source>
</evidence>
<comment type="subcellular location">
    <subcellularLocation>
        <location evidence="8">Cell inner membrane</location>
        <topology evidence="8">Multi-pass membrane protein</topology>
    </subcellularLocation>
    <subcellularLocation>
        <location evidence="1">Cell membrane</location>
        <topology evidence="1">Multi-pass membrane protein</topology>
    </subcellularLocation>
</comment>
<evidence type="ECO:0000256" key="6">
    <source>
        <dbReference type="ARBA" id="ARBA00022989"/>
    </source>
</evidence>
<feature type="transmembrane region" description="Helical" evidence="8">
    <location>
        <begin position="215"/>
        <end position="238"/>
    </location>
</feature>
<feature type="transmembrane region" description="Helical" evidence="8">
    <location>
        <begin position="102"/>
        <end position="121"/>
    </location>
</feature>
<dbReference type="CDD" id="cd17320">
    <property type="entry name" value="MFS_MdfA_MDR_like"/>
    <property type="match status" value="1"/>
</dbReference>
<dbReference type="Proteomes" id="UP000559404">
    <property type="component" value="Unassembled WGS sequence"/>
</dbReference>
<dbReference type="InterPro" id="IPR020846">
    <property type="entry name" value="MFS_dom"/>
</dbReference>
<keyword evidence="3 8" id="KW-0813">Transport</keyword>
<dbReference type="PANTHER" id="PTHR42718:SF9">
    <property type="entry name" value="MAJOR FACILITATOR SUPERFAMILY MULTIDRUG TRANSPORTER MFSC"/>
    <property type="match status" value="1"/>
</dbReference>
<dbReference type="PROSITE" id="PS50850">
    <property type="entry name" value="MFS"/>
    <property type="match status" value="1"/>
</dbReference>
<feature type="transmembrane region" description="Helical" evidence="8">
    <location>
        <begin position="311"/>
        <end position="331"/>
    </location>
</feature>
<dbReference type="GO" id="GO:0005886">
    <property type="term" value="C:plasma membrane"/>
    <property type="evidence" value="ECO:0007669"/>
    <property type="project" value="UniProtKB-SubCell"/>
</dbReference>
<reference evidence="10 11" key="1">
    <citation type="submission" date="2020-07" db="EMBL/GenBank/DDBJ databases">
        <authorList>
            <person name="Li M."/>
        </authorList>
    </citation>
    <scope>NUCLEOTIDE SEQUENCE [LARGE SCALE GENOMIC DNA]</scope>
    <source>
        <strain evidence="10 11">DSM 23284</strain>
    </source>
</reference>
<organism evidence="10 11">
    <name type="scientific">Stappia taiwanensis</name>
    <dbReference type="NCBI Taxonomy" id="992267"/>
    <lineage>
        <taxon>Bacteria</taxon>
        <taxon>Pseudomonadati</taxon>
        <taxon>Pseudomonadota</taxon>
        <taxon>Alphaproteobacteria</taxon>
        <taxon>Hyphomicrobiales</taxon>
        <taxon>Stappiaceae</taxon>
        <taxon>Stappia</taxon>
    </lineage>
</organism>
<evidence type="ECO:0000259" key="9">
    <source>
        <dbReference type="PROSITE" id="PS50850"/>
    </source>
</evidence>
<reference evidence="10 11" key="2">
    <citation type="submission" date="2020-08" db="EMBL/GenBank/DDBJ databases">
        <title>Stappia taiwanensis sp. nov., isolated from a coastal thermal spring.</title>
        <authorList>
            <person name="Kampfer P."/>
        </authorList>
    </citation>
    <scope>NUCLEOTIDE SEQUENCE [LARGE SCALE GENOMIC DNA]</scope>
    <source>
        <strain evidence="10 11">DSM 23284</strain>
    </source>
</reference>